<proteinExistence type="predicted"/>
<evidence type="ECO:0000256" key="1">
    <source>
        <dbReference type="SAM" id="Coils"/>
    </source>
</evidence>
<feature type="compositionally biased region" description="Polar residues" evidence="2">
    <location>
        <begin position="146"/>
        <end position="157"/>
    </location>
</feature>
<gene>
    <name evidence="3" type="ORF">SARC_02161</name>
</gene>
<dbReference type="STRING" id="667725.A0A0L0G9I1"/>
<dbReference type="EMBL" id="KQ241690">
    <property type="protein sequence ID" value="KNC85677.1"/>
    <property type="molecule type" value="Genomic_DNA"/>
</dbReference>
<evidence type="ECO:0000256" key="2">
    <source>
        <dbReference type="SAM" id="MobiDB-lite"/>
    </source>
</evidence>
<accession>A0A0L0G9I1</accession>
<dbReference type="PROSITE" id="PS51257">
    <property type="entry name" value="PROKAR_LIPOPROTEIN"/>
    <property type="match status" value="1"/>
</dbReference>
<evidence type="ECO:0008006" key="5">
    <source>
        <dbReference type="Google" id="ProtNLM"/>
    </source>
</evidence>
<dbReference type="RefSeq" id="XP_014159579.1">
    <property type="nucleotide sequence ID" value="XM_014304104.1"/>
</dbReference>
<dbReference type="PANTHER" id="PTHR15615:SF108">
    <property type="entry name" value="PROTEIN CNPPD1"/>
    <property type="match status" value="1"/>
</dbReference>
<keyword evidence="4" id="KW-1185">Reference proteome</keyword>
<dbReference type="Proteomes" id="UP000054560">
    <property type="component" value="Unassembled WGS sequence"/>
</dbReference>
<feature type="region of interest" description="Disordered" evidence="2">
    <location>
        <begin position="99"/>
        <end position="186"/>
    </location>
</feature>
<sequence>MDIVGRFRGWFEYDGLNHKQSGPSSLGLTGCTLYNLHKMDRDCGRTRSNLQRSQSNVAQHYPHAIECADTNPNNLIGDGSANPSELDVRSTAVTHFKTPPSIFESNARPPNELSSGVGGMKSMDSFDWVSMGNRDGTQPAREFSYQRANSSELQTTRFDVDQHLNVQQGDGGRNYQQQPQQQDSYSTIASGAQSTSMIRAVNRPAQPPHRLSDPNIDANHVRDMQLFQLQRQQQQQQQETLAQIALAGGPLAVEGSDAGGQGTLPSAVLNRAPHRCEQHSTLLGQFMPKYRDLIKQGSMPMPTFIVTSIYLDRLTSVIIRKYSEKANRLGLSKVSRRYNGSYSDFLWACQVMEWCVSCTWLACLILANKFIHDSAYSNKSWSTWSSCSLQSINEMELNVTLCMEFDFYVGKEEFERAQVSFENTELPTARVDSDYGAALGTGMSTNMNGVNVDLGTTMNLNSNVDSNSNMNGLTVTHSTGVNGTLDINGLSIDDSIRFSNNGQFEPNSSGFSNNVLIQQQLQQQQLQQQVRFQQQIQQQQQQQEDLLQQQQIQNLQQTHTPGTRRRSSHTTHTTPTFSLSGRIGGGSKALTPYGIPNRLNNDTNTPGGGSMRAIGSGNISRRANGRGNSISALSVELYPSPIVQGVQNGKAMAQSMCSNNNQSIFNNVSIFSGGPAVRRSRAGTTSGHSNYSSTSNILEDAAVVSHLQAMKINSNSMVQLGSGTGHSSTPYSLEPHNINPPVNAQQATQRERYLALLESHQQGRMQQQQLQVQQQLTQAQAQRRAADELSYMKQAQARQMRMVNKEEQDFRDKMAMHNKMQQQNLVNGQHDRMKGQENQAYMQLQGHIQAQSEDDMGRANILQQQIQQMQQQQQQQQQQLQQNNVMHTSRHRSLSMDAQQQLQHMQQLQESMQYRGVQQLQDNQQHGDYQREYTQQFGFMGDGLHPNQ</sequence>
<dbReference type="AlphaFoldDB" id="A0A0L0G9I1"/>
<evidence type="ECO:0000313" key="4">
    <source>
        <dbReference type="Proteomes" id="UP000054560"/>
    </source>
</evidence>
<feature type="coiled-coil region" evidence="1">
    <location>
        <begin position="859"/>
        <end position="886"/>
    </location>
</feature>
<feature type="region of interest" description="Disordered" evidence="2">
    <location>
        <begin position="553"/>
        <end position="585"/>
    </location>
</feature>
<evidence type="ECO:0000313" key="3">
    <source>
        <dbReference type="EMBL" id="KNC85677.1"/>
    </source>
</evidence>
<dbReference type="InterPro" id="IPR013922">
    <property type="entry name" value="Cyclin_PHO80-like"/>
</dbReference>
<organism evidence="3 4">
    <name type="scientific">Sphaeroforma arctica JP610</name>
    <dbReference type="NCBI Taxonomy" id="667725"/>
    <lineage>
        <taxon>Eukaryota</taxon>
        <taxon>Ichthyosporea</taxon>
        <taxon>Ichthyophonida</taxon>
        <taxon>Sphaeroforma</taxon>
    </lineage>
</organism>
<dbReference type="PANTHER" id="PTHR15615">
    <property type="match status" value="1"/>
</dbReference>
<dbReference type="GO" id="GO:0019901">
    <property type="term" value="F:protein kinase binding"/>
    <property type="evidence" value="ECO:0007669"/>
    <property type="project" value="InterPro"/>
</dbReference>
<dbReference type="CDD" id="cd20557">
    <property type="entry name" value="CYCLIN_ScPCL1-like"/>
    <property type="match status" value="1"/>
</dbReference>
<reference evidence="3 4" key="1">
    <citation type="submission" date="2011-02" db="EMBL/GenBank/DDBJ databases">
        <title>The Genome Sequence of Sphaeroforma arctica JP610.</title>
        <authorList>
            <consortium name="The Broad Institute Genome Sequencing Platform"/>
            <person name="Russ C."/>
            <person name="Cuomo C."/>
            <person name="Young S.K."/>
            <person name="Zeng Q."/>
            <person name="Gargeya S."/>
            <person name="Alvarado L."/>
            <person name="Berlin A."/>
            <person name="Chapman S.B."/>
            <person name="Chen Z."/>
            <person name="Freedman E."/>
            <person name="Gellesch M."/>
            <person name="Goldberg J."/>
            <person name="Griggs A."/>
            <person name="Gujja S."/>
            <person name="Heilman E."/>
            <person name="Heiman D."/>
            <person name="Howarth C."/>
            <person name="Mehta T."/>
            <person name="Neiman D."/>
            <person name="Pearson M."/>
            <person name="Roberts A."/>
            <person name="Saif S."/>
            <person name="Shea T."/>
            <person name="Shenoy N."/>
            <person name="Sisk P."/>
            <person name="Stolte C."/>
            <person name="Sykes S."/>
            <person name="White J."/>
            <person name="Yandava C."/>
            <person name="Burger G."/>
            <person name="Gray M.W."/>
            <person name="Holland P.W.H."/>
            <person name="King N."/>
            <person name="Lang F.B.F."/>
            <person name="Roger A.J."/>
            <person name="Ruiz-Trillo I."/>
            <person name="Haas B."/>
            <person name="Nusbaum C."/>
            <person name="Birren B."/>
        </authorList>
    </citation>
    <scope>NUCLEOTIDE SEQUENCE [LARGE SCALE GENOMIC DNA]</scope>
    <source>
        <strain evidence="3 4">JP610</strain>
    </source>
</reference>
<protein>
    <recommendedName>
        <fullName evidence="5">Cyclin N-terminal domain-containing protein</fullName>
    </recommendedName>
</protein>
<dbReference type="GeneID" id="25902665"/>
<keyword evidence="1" id="KW-0175">Coiled coil</keyword>
<name>A0A0L0G9I1_9EUKA</name>
<dbReference type="Gene3D" id="1.10.472.10">
    <property type="entry name" value="Cyclin-like"/>
    <property type="match status" value="1"/>
</dbReference>